<protein>
    <recommendedName>
        <fullName evidence="2">SAP domain-containing protein</fullName>
    </recommendedName>
</protein>
<evidence type="ECO:0000259" key="2">
    <source>
        <dbReference type="SMART" id="SM00513"/>
    </source>
</evidence>
<dbReference type="Proteomes" id="UP000604825">
    <property type="component" value="Unassembled WGS sequence"/>
</dbReference>
<dbReference type="OrthoDB" id="1922499at2759"/>
<feature type="region of interest" description="Disordered" evidence="1">
    <location>
        <begin position="1"/>
        <end position="53"/>
    </location>
</feature>
<dbReference type="SMART" id="SM00513">
    <property type="entry name" value="SAP"/>
    <property type="match status" value="1"/>
</dbReference>
<evidence type="ECO:0000313" key="3">
    <source>
        <dbReference type="EMBL" id="CAD6205171.1"/>
    </source>
</evidence>
<feature type="domain" description="SAP" evidence="2">
    <location>
        <begin position="276"/>
        <end position="310"/>
    </location>
</feature>
<feature type="compositionally biased region" description="Low complexity" evidence="1">
    <location>
        <begin position="103"/>
        <end position="115"/>
    </location>
</feature>
<evidence type="ECO:0000313" key="4">
    <source>
        <dbReference type="Proteomes" id="UP000604825"/>
    </source>
</evidence>
<feature type="compositionally biased region" description="Polar residues" evidence="1">
    <location>
        <begin position="29"/>
        <end position="40"/>
    </location>
</feature>
<dbReference type="AlphaFoldDB" id="A0A811MIL3"/>
<organism evidence="3 4">
    <name type="scientific">Miscanthus lutarioriparius</name>
    <dbReference type="NCBI Taxonomy" id="422564"/>
    <lineage>
        <taxon>Eukaryota</taxon>
        <taxon>Viridiplantae</taxon>
        <taxon>Streptophyta</taxon>
        <taxon>Embryophyta</taxon>
        <taxon>Tracheophyta</taxon>
        <taxon>Spermatophyta</taxon>
        <taxon>Magnoliopsida</taxon>
        <taxon>Liliopsida</taxon>
        <taxon>Poales</taxon>
        <taxon>Poaceae</taxon>
        <taxon>PACMAD clade</taxon>
        <taxon>Panicoideae</taxon>
        <taxon>Andropogonodae</taxon>
        <taxon>Andropogoneae</taxon>
        <taxon>Saccharinae</taxon>
        <taxon>Miscanthus</taxon>
    </lineage>
</organism>
<comment type="caution">
    <text evidence="3">The sequence shown here is derived from an EMBL/GenBank/DDBJ whole genome shotgun (WGS) entry which is preliminary data.</text>
</comment>
<proteinExistence type="predicted"/>
<reference evidence="3" key="1">
    <citation type="submission" date="2020-10" db="EMBL/GenBank/DDBJ databases">
        <authorList>
            <person name="Han B."/>
            <person name="Lu T."/>
            <person name="Zhao Q."/>
            <person name="Huang X."/>
            <person name="Zhao Y."/>
        </authorList>
    </citation>
    <scope>NUCLEOTIDE SEQUENCE</scope>
</reference>
<gene>
    <name evidence="3" type="ORF">NCGR_LOCUS3004</name>
</gene>
<dbReference type="InterPro" id="IPR003034">
    <property type="entry name" value="SAP_dom"/>
</dbReference>
<keyword evidence="4" id="KW-1185">Reference proteome</keyword>
<accession>A0A811MIL3</accession>
<name>A0A811MIL3_9POAL</name>
<dbReference type="EMBL" id="CAJGYO010000001">
    <property type="protein sequence ID" value="CAD6205171.1"/>
    <property type="molecule type" value="Genomic_DNA"/>
</dbReference>
<evidence type="ECO:0000256" key="1">
    <source>
        <dbReference type="SAM" id="MobiDB-lite"/>
    </source>
</evidence>
<feature type="region of interest" description="Disordered" evidence="1">
    <location>
        <begin position="69"/>
        <end position="115"/>
    </location>
</feature>
<sequence>MTTPPTRKTAPEGVAVGLPADPTWLSPVLPTSSTNETGSLEVTPPLPSTTAPRRIDRIVASTAQDTLMKPSFSRIKSTEKRKLRCSSEQSYTDNSKKSSHPDAVANHANHVSSSSAILHMPVIQVSENHGRKHAELLKTSSQGGEGIAEGIQVTKPTPDIEKGVLTMKVINPMLKSVVPKDDLIAEAKRKGKRDLDKNVMTAATKHKTMPEVVKNEFAIKVEDNQNDELNKKVTKVKAKAVDKDLLNSTTRTKAKPDAASDELIAKVIDHHRRGELRLLRVTDLKCFLGAKKAKVGGTKEVLIQRVTELLA</sequence>